<proteinExistence type="predicted"/>
<name>A0A914PDX8_9BILA</name>
<keyword evidence="1" id="KW-1185">Reference proteome</keyword>
<sequence length="139" mass="15903">MSLIDLLKKYKTTEVSFKEEDTRKNIGNNLIKAGQIDVSWYGPFQLDHMTRNNLKCAVGDQAHFKGPYSKAYRMGTVIHRHHSSDIVVKTKPYGTTLFVSAFLITKCETPVPPVPPQRPTEQHMNCQENYESYICTPKI</sequence>
<dbReference type="Proteomes" id="UP000887578">
    <property type="component" value="Unplaced"/>
</dbReference>
<dbReference type="AlphaFoldDB" id="A0A914PDX8"/>
<evidence type="ECO:0000313" key="1">
    <source>
        <dbReference type="Proteomes" id="UP000887578"/>
    </source>
</evidence>
<protein>
    <submittedName>
        <fullName evidence="2">Uncharacterized protein</fullName>
    </submittedName>
</protein>
<organism evidence="1 2">
    <name type="scientific">Panagrolaimus davidi</name>
    <dbReference type="NCBI Taxonomy" id="227884"/>
    <lineage>
        <taxon>Eukaryota</taxon>
        <taxon>Metazoa</taxon>
        <taxon>Ecdysozoa</taxon>
        <taxon>Nematoda</taxon>
        <taxon>Chromadorea</taxon>
        <taxon>Rhabditida</taxon>
        <taxon>Tylenchina</taxon>
        <taxon>Panagrolaimomorpha</taxon>
        <taxon>Panagrolaimoidea</taxon>
        <taxon>Panagrolaimidae</taxon>
        <taxon>Panagrolaimus</taxon>
    </lineage>
</organism>
<dbReference type="WBParaSite" id="PDA_v2.g12962.t1">
    <property type="protein sequence ID" value="PDA_v2.g12962.t1"/>
    <property type="gene ID" value="PDA_v2.g12962"/>
</dbReference>
<reference evidence="2" key="1">
    <citation type="submission" date="2022-11" db="UniProtKB">
        <authorList>
            <consortium name="WormBaseParasite"/>
        </authorList>
    </citation>
    <scope>IDENTIFICATION</scope>
</reference>
<accession>A0A914PDX8</accession>
<evidence type="ECO:0000313" key="2">
    <source>
        <dbReference type="WBParaSite" id="PDA_v2.g12962.t1"/>
    </source>
</evidence>